<dbReference type="NCBIfam" id="TIGR01554">
    <property type="entry name" value="major_cap_HK97"/>
    <property type="match status" value="1"/>
</dbReference>
<dbReference type="InterPro" id="IPR054612">
    <property type="entry name" value="Phage_capsid-like_C"/>
</dbReference>
<evidence type="ECO:0000313" key="3">
    <source>
        <dbReference type="EMBL" id="GAA1701576.1"/>
    </source>
</evidence>
<dbReference type="EMBL" id="BAAANY010000023">
    <property type="protein sequence ID" value="GAA1701576.1"/>
    <property type="molecule type" value="Genomic_DNA"/>
</dbReference>
<gene>
    <name evidence="3" type="ORF">GCM10009765_58930</name>
</gene>
<name>A0ABN2IAZ2_9ACTN</name>
<accession>A0ABN2IAZ2</accession>
<dbReference type="Gene3D" id="3.30.2400.10">
    <property type="entry name" value="Major capsid protein gp5"/>
    <property type="match status" value="1"/>
</dbReference>
<dbReference type="SUPFAM" id="SSF56563">
    <property type="entry name" value="Major capsid protein gp5"/>
    <property type="match status" value="1"/>
</dbReference>
<comment type="caution">
    <text evidence="3">The sequence shown here is derived from an EMBL/GenBank/DDBJ whole genome shotgun (WGS) entry which is preliminary data.</text>
</comment>
<reference evidence="3 4" key="1">
    <citation type="journal article" date="2019" name="Int. J. Syst. Evol. Microbiol.">
        <title>The Global Catalogue of Microorganisms (GCM) 10K type strain sequencing project: providing services to taxonomists for standard genome sequencing and annotation.</title>
        <authorList>
            <consortium name="The Broad Institute Genomics Platform"/>
            <consortium name="The Broad Institute Genome Sequencing Center for Infectious Disease"/>
            <person name="Wu L."/>
            <person name="Ma J."/>
        </authorList>
    </citation>
    <scope>NUCLEOTIDE SEQUENCE [LARGE SCALE GENOMIC DNA]</scope>
    <source>
        <strain evidence="3 4">JCM 14718</strain>
    </source>
</reference>
<keyword evidence="4" id="KW-1185">Reference proteome</keyword>
<dbReference type="RefSeq" id="WP_344313560.1">
    <property type="nucleotide sequence ID" value="NZ_BAAANY010000023.1"/>
</dbReference>
<evidence type="ECO:0000313" key="4">
    <source>
        <dbReference type="Proteomes" id="UP001500618"/>
    </source>
</evidence>
<dbReference type="Pfam" id="PF05065">
    <property type="entry name" value="Phage_capsid"/>
    <property type="match status" value="1"/>
</dbReference>
<dbReference type="InterPro" id="IPR024455">
    <property type="entry name" value="Phage_capsid"/>
</dbReference>
<comment type="subcellular location">
    <subcellularLocation>
        <location evidence="1">Virion</location>
    </subcellularLocation>
</comment>
<proteinExistence type="predicted"/>
<evidence type="ECO:0000256" key="1">
    <source>
        <dbReference type="ARBA" id="ARBA00004328"/>
    </source>
</evidence>
<sequence>MDERLKRLIARRETAHTERETLLAQRKAIVDVAGEEAREDLSAEEEAEFRALAASIKLKDAEIRSYDERITEMADELERDKQLTEGAIKVRQAKASASVTNEARVYEKNNGNSYLQDLVRVQANMDDGRSMQRLQRHAVDVATSPEYRALNRTDGTGGYFVPPVWLMSQFIELARAGRAYANVVTSQALPPGTDSINIPKVNTGTAVAAQTADNAAVSSVDLTDTSVSAPVRTIAGQQDVAIQLLDQSPINFDQVIFRDMTADYATKLDLQVISGSGSSGQVTGVRATSGITTIVATSGASNVKLVYAKVADGIQRVQTSRFLPPQVIVMHPRRWAWFLAAFDTSGRPLVVPNSGNPQNSLAEFGSVTSQEIVGSLQGLPVVTDPSLPTTLGAGTNEDVIHVLRSTDLLLWESPIRTRVLLDAASTNLSVRLQIYGYMAFSAARYPQSVVEIGGSALAAPVFDGSGA</sequence>
<evidence type="ECO:0000259" key="2">
    <source>
        <dbReference type="Pfam" id="PF05065"/>
    </source>
</evidence>
<protein>
    <recommendedName>
        <fullName evidence="2">Phage capsid-like C-terminal domain-containing protein</fullName>
    </recommendedName>
</protein>
<feature type="domain" description="Phage capsid-like C-terminal" evidence="2">
    <location>
        <begin position="157"/>
        <end position="395"/>
    </location>
</feature>
<organism evidence="3 4">
    <name type="scientific">Fodinicola feengrottensis</name>
    <dbReference type="NCBI Taxonomy" id="435914"/>
    <lineage>
        <taxon>Bacteria</taxon>
        <taxon>Bacillati</taxon>
        <taxon>Actinomycetota</taxon>
        <taxon>Actinomycetes</taxon>
        <taxon>Mycobacteriales</taxon>
        <taxon>Fodinicola</taxon>
    </lineage>
</organism>
<dbReference type="Proteomes" id="UP001500618">
    <property type="component" value="Unassembled WGS sequence"/>
</dbReference>